<reference evidence="1 2" key="1">
    <citation type="submission" date="2020-02" db="EMBL/GenBank/DDBJ databases">
        <title>Bacillus aquiflavi sp. nov., isolated from yellow water of strong flavor Chinese baijiu in Yibin region of China.</title>
        <authorList>
            <person name="Xie J."/>
        </authorList>
    </citation>
    <scope>NUCLEOTIDE SEQUENCE [LARGE SCALE GENOMIC DNA]</scope>
    <source>
        <strain evidence="1 2">SA4</strain>
    </source>
</reference>
<dbReference type="RefSeq" id="WP_163177500.1">
    <property type="nucleotide sequence ID" value="NZ_JAAIWM010000001.1"/>
</dbReference>
<organism evidence="1 2">
    <name type="scientific">Bacillus mesophilus</name>
    <dbReference type="NCBI Taxonomy" id="1808955"/>
    <lineage>
        <taxon>Bacteria</taxon>
        <taxon>Bacillati</taxon>
        <taxon>Bacillota</taxon>
        <taxon>Bacilli</taxon>
        <taxon>Bacillales</taxon>
        <taxon>Bacillaceae</taxon>
        <taxon>Bacillus</taxon>
    </lineage>
</organism>
<comment type="caution">
    <text evidence="1">The sequence shown here is derived from an EMBL/GenBank/DDBJ whole genome shotgun (WGS) entry which is preliminary data.</text>
</comment>
<dbReference type="Proteomes" id="UP000481043">
    <property type="component" value="Unassembled WGS sequence"/>
</dbReference>
<dbReference type="AlphaFoldDB" id="A0A6M0Q3A4"/>
<gene>
    <name evidence="1" type="ORF">G4D63_02865</name>
</gene>
<dbReference type="Pfam" id="PF10970">
    <property type="entry name" value="GerPE"/>
    <property type="match status" value="1"/>
</dbReference>
<proteinExistence type="predicted"/>
<dbReference type="InterPro" id="IPR024496">
    <property type="entry name" value="Spore_germ_GerPE"/>
</dbReference>
<dbReference type="EMBL" id="JAAIWM010000001">
    <property type="protein sequence ID" value="NEY70674.1"/>
    <property type="molecule type" value="Genomic_DNA"/>
</dbReference>
<evidence type="ECO:0000313" key="2">
    <source>
        <dbReference type="Proteomes" id="UP000481043"/>
    </source>
</evidence>
<keyword evidence="2" id="KW-1185">Reference proteome</keyword>
<accession>A0A6M0Q3A4</accession>
<name>A0A6M0Q3A4_9BACI</name>
<protein>
    <submittedName>
        <fullName evidence="1">Spore germination protein GerPE</fullName>
    </submittedName>
</protein>
<evidence type="ECO:0000313" key="1">
    <source>
        <dbReference type="EMBL" id="NEY70674.1"/>
    </source>
</evidence>
<sequence>MYRRTSIVPNIYINSLAFSSVFEIGDADTIQANSRAIAVQRQFPLFVEGEADFSDYQIFSEPIPSPDPDETVSTTFIHENPVIKVQSMYVIGVSNSSVIQVGSSRSVNAEARVKHIRQLLD</sequence>